<feature type="compositionally biased region" description="Gly residues" evidence="1">
    <location>
        <begin position="7"/>
        <end position="17"/>
    </location>
</feature>
<evidence type="ECO:0000256" key="1">
    <source>
        <dbReference type="SAM" id="MobiDB-lite"/>
    </source>
</evidence>
<feature type="compositionally biased region" description="Gly residues" evidence="1">
    <location>
        <begin position="56"/>
        <end position="72"/>
    </location>
</feature>
<reference evidence="2" key="1">
    <citation type="submission" date="2023-07" db="EMBL/GenBank/DDBJ databases">
        <title>draft genome sequence of fig (Ficus carica).</title>
        <authorList>
            <person name="Takahashi T."/>
            <person name="Nishimura K."/>
        </authorList>
    </citation>
    <scope>NUCLEOTIDE SEQUENCE</scope>
</reference>
<keyword evidence="3" id="KW-1185">Reference proteome</keyword>
<evidence type="ECO:0000313" key="2">
    <source>
        <dbReference type="EMBL" id="GMN57937.1"/>
    </source>
</evidence>
<accession>A0AA88IZM3</accession>
<feature type="region of interest" description="Disordered" evidence="1">
    <location>
        <begin position="1"/>
        <end position="120"/>
    </location>
</feature>
<sequence length="120" mass="12247">MGELRSGEGGIVGGHGGKQSQDRGRDLVGGGGLWGDRRQAGGAGSRGGCSSPAKNKGGGKSGRGIAAYGGSGQVERRANSEVIVRLAGESEKRVGEEDMDEDGQRRRKNDVGLPGRGEDL</sequence>
<protein>
    <submittedName>
        <fullName evidence="2">Uncharacterized protein</fullName>
    </submittedName>
</protein>
<dbReference type="EMBL" id="BTGU01000074">
    <property type="protein sequence ID" value="GMN57937.1"/>
    <property type="molecule type" value="Genomic_DNA"/>
</dbReference>
<dbReference type="Proteomes" id="UP001187192">
    <property type="component" value="Unassembled WGS sequence"/>
</dbReference>
<gene>
    <name evidence="2" type="ORF">TIFTF001_027046</name>
</gene>
<dbReference type="AlphaFoldDB" id="A0AA88IZM3"/>
<organism evidence="2 3">
    <name type="scientific">Ficus carica</name>
    <name type="common">Common fig</name>
    <dbReference type="NCBI Taxonomy" id="3494"/>
    <lineage>
        <taxon>Eukaryota</taxon>
        <taxon>Viridiplantae</taxon>
        <taxon>Streptophyta</taxon>
        <taxon>Embryophyta</taxon>
        <taxon>Tracheophyta</taxon>
        <taxon>Spermatophyta</taxon>
        <taxon>Magnoliopsida</taxon>
        <taxon>eudicotyledons</taxon>
        <taxon>Gunneridae</taxon>
        <taxon>Pentapetalae</taxon>
        <taxon>rosids</taxon>
        <taxon>fabids</taxon>
        <taxon>Rosales</taxon>
        <taxon>Moraceae</taxon>
        <taxon>Ficeae</taxon>
        <taxon>Ficus</taxon>
    </lineage>
</organism>
<name>A0AA88IZM3_FICCA</name>
<proteinExistence type="predicted"/>
<comment type="caution">
    <text evidence="2">The sequence shown here is derived from an EMBL/GenBank/DDBJ whole genome shotgun (WGS) entry which is preliminary data.</text>
</comment>
<evidence type="ECO:0000313" key="3">
    <source>
        <dbReference type="Proteomes" id="UP001187192"/>
    </source>
</evidence>